<dbReference type="GO" id="GO:0000976">
    <property type="term" value="F:transcription cis-regulatory region binding"/>
    <property type="evidence" value="ECO:0007669"/>
    <property type="project" value="TreeGrafter"/>
</dbReference>
<dbReference type="OrthoDB" id="9796019at2"/>
<evidence type="ECO:0000256" key="2">
    <source>
        <dbReference type="ARBA" id="ARBA00023125"/>
    </source>
</evidence>
<reference evidence="7 8" key="1">
    <citation type="journal article" date="2018" name="Front. Microbiol.">
        <title>Novel Insights Into Bacterial Dimethylsulfoniopropionate Catabolism in the East China Sea.</title>
        <authorList>
            <person name="Liu J."/>
            <person name="Liu J."/>
            <person name="Zhang S.H."/>
            <person name="Liang J."/>
            <person name="Lin H."/>
            <person name="Song D."/>
            <person name="Yang G.P."/>
            <person name="Todd J.D."/>
            <person name="Zhang X.H."/>
        </authorList>
    </citation>
    <scope>NUCLEOTIDE SEQUENCE [LARGE SCALE GENOMIC DNA]</scope>
    <source>
        <strain evidence="7 8">ZYFD042</strain>
    </source>
</reference>
<dbReference type="InterPro" id="IPR001647">
    <property type="entry name" value="HTH_TetR"/>
</dbReference>
<dbReference type="InterPro" id="IPR009057">
    <property type="entry name" value="Homeodomain-like_sf"/>
</dbReference>
<keyword evidence="1" id="KW-0805">Transcription regulation</keyword>
<proteinExistence type="predicted"/>
<dbReference type="GO" id="GO:0003700">
    <property type="term" value="F:DNA-binding transcription factor activity"/>
    <property type="evidence" value="ECO:0007669"/>
    <property type="project" value="TreeGrafter"/>
</dbReference>
<dbReference type="AlphaFoldDB" id="A0A443JRX8"/>
<feature type="domain" description="HTH tetR-type" evidence="6">
    <location>
        <begin position="21"/>
        <end position="81"/>
    </location>
</feature>
<comment type="caution">
    <text evidence="7">The sequence shown here is derived from an EMBL/GenBank/DDBJ whole genome shotgun (WGS) entry which is preliminary data.</text>
</comment>
<dbReference type="PANTHER" id="PTHR30055">
    <property type="entry name" value="HTH-TYPE TRANSCRIPTIONAL REGULATOR RUTR"/>
    <property type="match status" value="1"/>
</dbReference>
<evidence type="ECO:0000313" key="7">
    <source>
        <dbReference type="EMBL" id="RWR23267.1"/>
    </source>
</evidence>
<dbReference type="EMBL" id="RBZY01000002">
    <property type="protein sequence ID" value="RWR23267.1"/>
    <property type="molecule type" value="Genomic_DNA"/>
</dbReference>
<gene>
    <name evidence="7" type="ORF">D8Y23_01075</name>
</gene>
<evidence type="ECO:0000256" key="3">
    <source>
        <dbReference type="ARBA" id="ARBA00023163"/>
    </source>
</evidence>
<evidence type="ECO:0000256" key="1">
    <source>
        <dbReference type="ARBA" id="ARBA00023015"/>
    </source>
</evidence>
<keyword evidence="2 4" id="KW-0238">DNA-binding</keyword>
<feature type="DNA-binding region" description="H-T-H motif" evidence="4">
    <location>
        <begin position="44"/>
        <end position="63"/>
    </location>
</feature>
<dbReference type="SUPFAM" id="SSF46689">
    <property type="entry name" value="Homeodomain-like"/>
    <property type="match status" value="1"/>
</dbReference>
<feature type="region of interest" description="Disordered" evidence="5">
    <location>
        <begin position="1"/>
        <end position="20"/>
    </location>
</feature>
<sequence length="209" mass="22449">MATAPEITGTPAPRLGRKRDLSRDPEILEAALDVLAETGFERMTIDEVAARARAGKATLYRRWPSKAELVIDAIACLKKGAYDLAALPDTGTLRGDLVAMIKEPSIADAQRKMQVMAGIVSMLSTSPELADVAEEALVAPRRAANRVLIERAIARGEVTDAIDVDLISSVGSAMVAQRLLVERKPVTRAFLLSIIDLIVLPAVGLRARD</sequence>
<dbReference type="Pfam" id="PF16859">
    <property type="entry name" value="TetR_C_11"/>
    <property type="match status" value="1"/>
</dbReference>
<dbReference type="InterPro" id="IPR050109">
    <property type="entry name" value="HTH-type_TetR-like_transc_reg"/>
</dbReference>
<dbReference type="Proteomes" id="UP000285970">
    <property type="component" value="Unassembled WGS sequence"/>
</dbReference>
<dbReference type="PROSITE" id="PS01081">
    <property type="entry name" value="HTH_TETR_1"/>
    <property type="match status" value="1"/>
</dbReference>
<name>A0A443JRX8_9MICO</name>
<evidence type="ECO:0000256" key="4">
    <source>
        <dbReference type="PROSITE-ProRule" id="PRU00335"/>
    </source>
</evidence>
<dbReference type="PROSITE" id="PS50977">
    <property type="entry name" value="HTH_TETR_2"/>
    <property type="match status" value="1"/>
</dbReference>
<keyword evidence="3" id="KW-0804">Transcription</keyword>
<dbReference type="RefSeq" id="WP_128216328.1">
    <property type="nucleotide sequence ID" value="NZ_RBZY01000002.1"/>
</dbReference>
<organism evidence="7 8">
    <name type="scientific">Microbacterium enclense</name>
    <dbReference type="NCBI Taxonomy" id="993073"/>
    <lineage>
        <taxon>Bacteria</taxon>
        <taxon>Bacillati</taxon>
        <taxon>Actinomycetota</taxon>
        <taxon>Actinomycetes</taxon>
        <taxon>Micrococcales</taxon>
        <taxon>Microbacteriaceae</taxon>
        <taxon>Microbacterium</taxon>
    </lineage>
</organism>
<evidence type="ECO:0000313" key="8">
    <source>
        <dbReference type="Proteomes" id="UP000285970"/>
    </source>
</evidence>
<accession>A0A443JRX8</accession>
<protein>
    <submittedName>
        <fullName evidence="7">TetR/AcrR family transcriptional regulator</fullName>
    </submittedName>
</protein>
<dbReference type="InterPro" id="IPR023772">
    <property type="entry name" value="DNA-bd_HTH_TetR-type_CS"/>
</dbReference>
<dbReference type="Gene3D" id="1.10.10.60">
    <property type="entry name" value="Homeodomain-like"/>
    <property type="match status" value="1"/>
</dbReference>
<dbReference type="InterPro" id="IPR036271">
    <property type="entry name" value="Tet_transcr_reg_TetR-rel_C_sf"/>
</dbReference>
<dbReference type="Pfam" id="PF00440">
    <property type="entry name" value="TetR_N"/>
    <property type="match status" value="1"/>
</dbReference>
<dbReference type="PRINTS" id="PR00455">
    <property type="entry name" value="HTHTETR"/>
</dbReference>
<evidence type="ECO:0000259" key="6">
    <source>
        <dbReference type="PROSITE" id="PS50977"/>
    </source>
</evidence>
<dbReference type="SUPFAM" id="SSF48498">
    <property type="entry name" value="Tetracyclin repressor-like, C-terminal domain"/>
    <property type="match status" value="1"/>
</dbReference>
<evidence type="ECO:0000256" key="5">
    <source>
        <dbReference type="SAM" id="MobiDB-lite"/>
    </source>
</evidence>
<dbReference type="PANTHER" id="PTHR30055:SF148">
    <property type="entry name" value="TETR-FAMILY TRANSCRIPTIONAL REGULATOR"/>
    <property type="match status" value="1"/>
</dbReference>
<dbReference type="Gene3D" id="1.10.357.10">
    <property type="entry name" value="Tetracycline Repressor, domain 2"/>
    <property type="match status" value="1"/>
</dbReference>
<dbReference type="InterPro" id="IPR011075">
    <property type="entry name" value="TetR_C"/>
</dbReference>